<evidence type="ECO:0000313" key="2">
    <source>
        <dbReference type="Proteomes" id="UP000253426"/>
    </source>
</evidence>
<name>A0A366HJK1_9BACT</name>
<dbReference type="Proteomes" id="UP000253426">
    <property type="component" value="Unassembled WGS sequence"/>
</dbReference>
<evidence type="ECO:0000313" key="1">
    <source>
        <dbReference type="EMBL" id="RBP42424.1"/>
    </source>
</evidence>
<proteinExistence type="predicted"/>
<protein>
    <submittedName>
        <fullName evidence="1">Uncharacterized protein</fullName>
    </submittedName>
</protein>
<dbReference type="RefSeq" id="WP_113959557.1">
    <property type="nucleotide sequence ID" value="NZ_QNRR01000006.1"/>
</dbReference>
<organism evidence="1 2">
    <name type="scientific">Roseimicrobium gellanilyticum</name>
    <dbReference type="NCBI Taxonomy" id="748857"/>
    <lineage>
        <taxon>Bacteria</taxon>
        <taxon>Pseudomonadati</taxon>
        <taxon>Verrucomicrobiota</taxon>
        <taxon>Verrucomicrobiia</taxon>
        <taxon>Verrucomicrobiales</taxon>
        <taxon>Verrucomicrobiaceae</taxon>
        <taxon>Roseimicrobium</taxon>
    </lineage>
</organism>
<dbReference type="AlphaFoldDB" id="A0A366HJK1"/>
<reference evidence="1 2" key="1">
    <citation type="submission" date="2018-06" db="EMBL/GenBank/DDBJ databases">
        <title>Genomic Encyclopedia of Type Strains, Phase IV (KMG-IV): sequencing the most valuable type-strain genomes for metagenomic binning, comparative biology and taxonomic classification.</title>
        <authorList>
            <person name="Goeker M."/>
        </authorList>
    </citation>
    <scope>NUCLEOTIDE SEQUENCE [LARGE SCALE GENOMIC DNA]</scope>
    <source>
        <strain evidence="1 2">DSM 25532</strain>
    </source>
</reference>
<gene>
    <name evidence="1" type="ORF">DES53_106130</name>
</gene>
<accession>A0A366HJK1</accession>
<comment type="caution">
    <text evidence="1">The sequence shown here is derived from an EMBL/GenBank/DDBJ whole genome shotgun (WGS) entry which is preliminary data.</text>
</comment>
<dbReference type="EMBL" id="QNRR01000006">
    <property type="protein sequence ID" value="RBP42424.1"/>
    <property type="molecule type" value="Genomic_DNA"/>
</dbReference>
<sequence length="173" mass="19868">MKYIAGIILLLIVCSALMQRNTKLPFEVKDDGRIPLVEEWMSRQVAYPYTNIANWGPVRQDTALGDYTTQATIRQHEHSQYWRLTPYQFRISADGKVVKGRENTGAIPYEEELRARIGELQTEIAGYKTRLKDEAALLDSQAKYFLNHNVTTAESSLNDVTAELRRLIDGNYR</sequence>
<keyword evidence="2" id="KW-1185">Reference proteome</keyword>